<evidence type="ECO:0000256" key="1">
    <source>
        <dbReference type="ARBA" id="ARBA00002566"/>
    </source>
</evidence>
<keyword evidence="11 20" id="KW-0249">Electron transport</keyword>
<dbReference type="PROSITE" id="PS51003">
    <property type="entry name" value="CYTB_CTER"/>
    <property type="match status" value="1"/>
</dbReference>
<evidence type="ECO:0000256" key="7">
    <source>
        <dbReference type="ARBA" id="ARBA00022660"/>
    </source>
</evidence>
<evidence type="ECO:0000256" key="14">
    <source>
        <dbReference type="ARBA" id="ARBA00023075"/>
    </source>
</evidence>
<evidence type="ECO:0000256" key="10">
    <source>
        <dbReference type="ARBA" id="ARBA00022792"/>
    </source>
</evidence>
<evidence type="ECO:0000256" key="20">
    <source>
        <dbReference type="RuleBase" id="RU362117"/>
    </source>
</evidence>
<accession>D0Z687</accession>
<keyword evidence="15 20" id="KW-0496">Mitochondrion</keyword>
<feature type="transmembrane region" description="Helical" evidence="20">
    <location>
        <begin position="87"/>
        <end position="107"/>
    </location>
</feature>
<feature type="transmembrane region" description="Helical" evidence="20">
    <location>
        <begin position="113"/>
        <end position="133"/>
    </location>
</feature>
<comment type="subunit">
    <text evidence="3">The cytochrome bc1 complex contains 3 respiratory subunits (MT-CYB, CYC1 and UQCRFS1), 2 core proteins (UQCRC1 and UQCRC2) and probably 6 low-molecular weight proteins.</text>
</comment>
<dbReference type="InterPro" id="IPR027387">
    <property type="entry name" value="Cytb/b6-like_sf"/>
</dbReference>
<evidence type="ECO:0000259" key="22">
    <source>
        <dbReference type="PROSITE" id="PS51003"/>
    </source>
</evidence>
<dbReference type="GO" id="GO:0005743">
    <property type="term" value="C:mitochondrial inner membrane"/>
    <property type="evidence" value="ECO:0007669"/>
    <property type="project" value="UniProtKB-SubCell"/>
</dbReference>
<keyword evidence="8 20" id="KW-0812">Transmembrane</keyword>
<keyword evidence="12 20" id="KW-1133">Transmembrane helix</keyword>
<evidence type="ECO:0000256" key="2">
    <source>
        <dbReference type="ARBA" id="ARBA00004448"/>
    </source>
</evidence>
<comment type="function">
    <text evidence="1 20">Component of the ubiquinol-cytochrome c reductase complex (complex III or cytochrome b-c1 complex) that is part of the mitochondrial respiratory chain. The b-c1 complex mediates electron transfer from ubiquinol to cytochrome c. Contributes to the generation of a proton gradient across the mitochondrial membrane that is then used for ATP synthesis.</text>
</comment>
<feature type="binding site" description="axial binding residue" evidence="19">
    <location>
        <position position="97"/>
    </location>
    <ligand>
        <name>heme b</name>
        <dbReference type="ChEBI" id="CHEBI:60344"/>
        <label>b566</label>
    </ligand>
    <ligandPart>
        <name>Fe</name>
        <dbReference type="ChEBI" id="CHEBI:18248"/>
    </ligandPart>
</feature>
<dbReference type="FunFam" id="1.20.810.10:FF:000002">
    <property type="entry name" value="Cytochrome b"/>
    <property type="match status" value="1"/>
</dbReference>
<dbReference type="AlphaFoldDB" id="D0Z687"/>
<comment type="cofactor">
    <cofactor evidence="20">
        <name>heme b</name>
        <dbReference type="ChEBI" id="CHEBI:60344"/>
    </cofactor>
    <text evidence="20">Binds 2 heme groups non-covalently.</text>
</comment>
<gene>
    <name evidence="23" type="primary">cyt b</name>
</gene>
<dbReference type="CDD" id="cd00284">
    <property type="entry name" value="Cytochrome_b_N"/>
    <property type="match status" value="1"/>
</dbReference>
<keyword evidence="16 20" id="KW-0472">Membrane</keyword>
<evidence type="ECO:0000256" key="15">
    <source>
        <dbReference type="ARBA" id="ARBA00023128"/>
    </source>
</evidence>
<dbReference type="EMBL" id="AP009576">
    <property type="protein sequence ID" value="BAI50181.1"/>
    <property type="molecule type" value="Genomic_DNA"/>
</dbReference>
<proteinExistence type="inferred from homology"/>
<dbReference type="PIRSF" id="PIRSF038885">
    <property type="entry name" value="COB"/>
    <property type="match status" value="1"/>
</dbReference>
<evidence type="ECO:0000256" key="16">
    <source>
        <dbReference type="ARBA" id="ARBA00023136"/>
    </source>
</evidence>
<feature type="binding site" description="axial binding residue" evidence="19">
    <location>
        <position position="182"/>
    </location>
    <ligand>
        <name>heme b</name>
        <dbReference type="ChEBI" id="CHEBI:60344"/>
        <label>b562</label>
    </ligand>
    <ligandPart>
        <name>Fe</name>
        <dbReference type="ChEBI" id="CHEBI:18248"/>
    </ligandPart>
</feature>
<evidence type="ECO:0000256" key="4">
    <source>
        <dbReference type="ARBA" id="ARBA00013531"/>
    </source>
</evidence>
<dbReference type="InterPro" id="IPR048259">
    <property type="entry name" value="Cytochrome_b_N_euk/bac"/>
</dbReference>
<evidence type="ECO:0000256" key="19">
    <source>
        <dbReference type="PIRSR" id="PIRSR038885-2"/>
    </source>
</evidence>
<dbReference type="PANTHER" id="PTHR19271:SF16">
    <property type="entry name" value="CYTOCHROME B"/>
    <property type="match status" value="1"/>
</dbReference>
<keyword evidence="5 20" id="KW-0813">Transport</keyword>
<feature type="domain" description="Cytochrome b/b6 C-terminal region profile" evidence="22">
    <location>
        <begin position="210"/>
        <end position="380"/>
    </location>
</feature>
<feature type="transmembrane region" description="Helical" evidence="20">
    <location>
        <begin position="29"/>
        <end position="52"/>
    </location>
</feature>
<evidence type="ECO:0000313" key="23">
    <source>
        <dbReference type="EMBL" id="BAI50181.1"/>
    </source>
</evidence>
<feature type="domain" description="Cytochrome b/b6 N-terminal region profile" evidence="21">
    <location>
        <begin position="1"/>
        <end position="209"/>
    </location>
</feature>
<evidence type="ECO:0000256" key="5">
    <source>
        <dbReference type="ARBA" id="ARBA00022448"/>
    </source>
</evidence>
<geneLocation type="mitochondrion" evidence="23"/>
<dbReference type="InterPro" id="IPR005797">
    <property type="entry name" value="Cyt_b/b6_N"/>
</dbReference>
<evidence type="ECO:0000256" key="12">
    <source>
        <dbReference type="ARBA" id="ARBA00022989"/>
    </source>
</evidence>
<dbReference type="CDD" id="cd00290">
    <property type="entry name" value="cytochrome_b_C"/>
    <property type="match status" value="1"/>
</dbReference>
<feature type="binding site" description="axial binding residue" evidence="19">
    <location>
        <position position="196"/>
    </location>
    <ligand>
        <name>heme b</name>
        <dbReference type="ChEBI" id="CHEBI:60344"/>
        <label>b566</label>
    </ligand>
    <ligandPart>
        <name>Fe</name>
        <dbReference type="ChEBI" id="CHEBI:18248"/>
    </ligandPart>
</feature>
<dbReference type="InterPro" id="IPR030689">
    <property type="entry name" value="Cytochrome_b"/>
</dbReference>
<evidence type="ECO:0000256" key="18">
    <source>
        <dbReference type="PIRSR" id="PIRSR038885-1"/>
    </source>
</evidence>
<dbReference type="InterPro" id="IPR016174">
    <property type="entry name" value="Di-haem_cyt_TM"/>
</dbReference>
<keyword evidence="10" id="KW-0999">Mitochondrion inner membrane</keyword>
<evidence type="ECO:0000256" key="11">
    <source>
        <dbReference type="ARBA" id="ARBA00022982"/>
    </source>
</evidence>
<feature type="transmembrane region" description="Helical" evidence="20">
    <location>
        <begin position="288"/>
        <end position="308"/>
    </location>
</feature>
<protein>
    <recommendedName>
        <fullName evidence="4 20">Cytochrome b</fullName>
    </recommendedName>
</protein>
<evidence type="ECO:0000256" key="6">
    <source>
        <dbReference type="ARBA" id="ARBA00022617"/>
    </source>
</evidence>
<evidence type="ECO:0000256" key="17">
    <source>
        <dbReference type="ARBA" id="ARBA00061233"/>
    </source>
</evidence>
<dbReference type="InterPro" id="IPR036150">
    <property type="entry name" value="Cyt_b/b6_C_sf"/>
</dbReference>
<keyword evidence="9 19" id="KW-0479">Metal-binding</keyword>
<dbReference type="PANTHER" id="PTHR19271">
    <property type="entry name" value="CYTOCHROME B"/>
    <property type="match status" value="1"/>
</dbReference>
<reference evidence="23" key="1">
    <citation type="journal article" date="2009" name="Biol. J. Linn. Soc. Lond.">
        <title>Higher and lower-level relationships of the deep-sea fish order Alepocephaliformes (Teleostei: Otocephala) inferred from whole mitogenome sequences.</title>
        <authorList>
            <person name="Poulsen J.Y."/>
            <person name="Moller P.R."/>
            <person name="Lavoue S."/>
            <person name="Knudsen S.W."/>
            <person name="Nishida M."/>
            <person name="Miya M."/>
        </authorList>
    </citation>
    <scope>NUCLEOTIDE SEQUENCE</scope>
</reference>
<feature type="transmembrane region" description="Helical" evidence="20">
    <location>
        <begin position="320"/>
        <end position="339"/>
    </location>
</feature>
<dbReference type="GO" id="GO:0006122">
    <property type="term" value="P:mitochondrial electron transport, ubiquinol to cytochrome c"/>
    <property type="evidence" value="ECO:0007669"/>
    <property type="project" value="TreeGrafter"/>
</dbReference>
<keyword evidence="6 19" id="KW-0349">Heme</keyword>
<dbReference type="GO" id="GO:0045275">
    <property type="term" value="C:respiratory chain complex III"/>
    <property type="evidence" value="ECO:0007669"/>
    <property type="project" value="InterPro"/>
</dbReference>
<keyword evidence="14" id="KW-0830">Ubiquinone</keyword>
<dbReference type="GO" id="GO:0046872">
    <property type="term" value="F:metal ion binding"/>
    <property type="evidence" value="ECO:0007669"/>
    <property type="project" value="UniProtKB-UniRule"/>
</dbReference>
<dbReference type="GO" id="GO:0008121">
    <property type="term" value="F:quinol-cytochrome-c reductase activity"/>
    <property type="evidence" value="ECO:0007669"/>
    <property type="project" value="InterPro"/>
</dbReference>
<evidence type="ECO:0000259" key="21">
    <source>
        <dbReference type="PROSITE" id="PS51002"/>
    </source>
</evidence>
<keyword evidence="7 20" id="KW-0679">Respiratory chain</keyword>
<dbReference type="InterPro" id="IPR005798">
    <property type="entry name" value="Cyt_b/b6_C"/>
</dbReference>
<dbReference type="SUPFAM" id="SSF81342">
    <property type="entry name" value="Transmembrane di-heme cytochromes"/>
    <property type="match status" value="1"/>
</dbReference>
<dbReference type="InterPro" id="IPR048260">
    <property type="entry name" value="Cytochrome_b_C_euk/bac"/>
</dbReference>
<sequence length="380" mass="42627">MASLRKTHPLLKIANDALVDLPTPSSISVWWNFGSLLGLCLIAQILTGLFLAMHYTSDISTAYSSVTHICRDVTYGWLIRSMHANGASFFFICLYIHIARGLYYGSYLYQETWNIGVVLFLLTMMTAFVGYVLPWGQMSFWGATVITNLMSAVPYVGNELVQWIWGGFSVDNATLTRFFAFHFLFPFVIMAATVIHLLFLHETGSNNPAGLNSDADKISFHPYFTYKDLLGFAILLVALTALSLFWPNLLGDPDNFTPANPLVTPPHIKPEWYFLFAYAILRSIPNKLGGVLALLASILVLLVVPILHTSKQRGLTFRPVTQLLFWTLVADMLILTWIGGMPVEYPYVLIGQVASVLYFSLFLIFTPIAGWAENKALEWK</sequence>
<feature type="transmembrane region" description="Helical" evidence="20">
    <location>
        <begin position="178"/>
        <end position="200"/>
    </location>
</feature>
<comment type="similarity">
    <text evidence="17 20">Belongs to the cytochrome b family.</text>
</comment>
<dbReference type="PROSITE" id="PS51002">
    <property type="entry name" value="CYTB_NTER"/>
    <property type="match status" value="1"/>
</dbReference>
<feature type="transmembrane region" description="Helical" evidence="20">
    <location>
        <begin position="140"/>
        <end position="158"/>
    </location>
</feature>
<evidence type="ECO:0000256" key="3">
    <source>
        <dbReference type="ARBA" id="ARBA00011660"/>
    </source>
</evidence>
<dbReference type="Pfam" id="PF00032">
    <property type="entry name" value="Cytochrom_B_C"/>
    <property type="match status" value="1"/>
</dbReference>
<dbReference type="GO" id="GO:0016491">
    <property type="term" value="F:oxidoreductase activity"/>
    <property type="evidence" value="ECO:0007669"/>
    <property type="project" value="UniProtKB-UniRule"/>
</dbReference>
<dbReference type="SUPFAM" id="SSF81648">
    <property type="entry name" value="a domain/subunit of cytochrome bc1 complex (Ubiquinol-cytochrome c reductase)"/>
    <property type="match status" value="1"/>
</dbReference>
<evidence type="ECO:0000256" key="9">
    <source>
        <dbReference type="ARBA" id="ARBA00022723"/>
    </source>
</evidence>
<feature type="transmembrane region" description="Helical" evidence="20">
    <location>
        <begin position="345"/>
        <end position="372"/>
    </location>
</feature>
<evidence type="ECO:0000256" key="13">
    <source>
        <dbReference type="ARBA" id="ARBA00023004"/>
    </source>
</evidence>
<name>D0Z687_9TELE</name>
<evidence type="ECO:0000256" key="8">
    <source>
        <dbReference type="ARBA" id="ARBA00022692"/>
    </source>
</evidence>
<feature type="binding site" evidence="18">
    <location>
        <position position="201"/>
    </location>
    <ligand>
        <name>a ubiquinone</name>
        <dbReference type="ChEBI" id="CHEBI:16389"/>
    </ligand>
</feature>
<dbReference type="Pfam" id="PF00033">
    <property type="entry name" value="Cytochrome_B"/>
    <property type="match status" value="1"/>
</dbReference>
<feature type="transmembrane region" description="Helical" evidence="20">
    <location>
        <begin position="229"/>
        <end position="246"/>
    </location>
</feature>
<comment type="cofactor">
    <cofactor evidence="19">
        <name>heme</name>
        <dbReference type="ChEBI" id="CHEBI:30413"/>
    </cofactor>
    <text evidence="19">Binds 2 heme groups non-covalently.</text>
</comment>
<organism evidence="23">
    <name type="scientific">Bathytroctes breviceps</name>
    <dbReference type="NCBI Taxonomy" id="492029"/>
    <lineage>
        <taxon>Eukaryota</taxon>
        <taxon>Metazoa</taxon>
        <taxon>Chordata</taxon>
        <taxon>Craniata</taxon>
        <taxon>Vertebrata</taxon>
        <taxon>Euteleostomi</taxon>
        <taxon>Actinopterygii</taxon>
        <taxon>Neopterygii</taxon>
        <taxon>Teleostei</taxon>
        <taxon>Alepocephali</taxon>
        <taxon>Alepocephaliformes</taxon>
        <taxon>Alepocephalidae</taxon>
        <taxon>Bathytroctes</taxon>
    </lineage>
</organism>
<comment type="subcellular location">
    <subcellularLocation>
        <location evidence="2">Mitochondrion inner membrane</location>
        <topology evidence="2">Multi-pass membrane protein</topology>
    </subcellularLocation>
</comment>
<keyword evidence="13 19" id="KW-0408">Iron</keyword>
<dbReference type="Gene3D" id="1.20.810.10">
    <property type="entry name" value="Cytochrome Bc1 Complex, Chain C"/>
    <property type="match status" value="1"/>
</dbReference>
<feature type="binding site" description="axial binding residue" evidence="19">
    <location>
        <position position="83"/>
    </location>
    <ligand>
        <name>heme b</name>
        <dbReference type="ChEBI" id="CHEBI:60344"/>
        <label>b562</label>
    </ligand>
    <ligandPart>
        <name>Fe</name>
        <dbReference type="ChEBI" id="CHEBI:18248"/>
    </ligandPart>
</feature>